<dbReference type="SUPFAM" id="SSF54117">
    <property type="entry name" value="Interleukin 8-like chemokines"/>
    <property type="match status" value="1"/>
</dbReference>
<evidence type="ECO:0000256" key="1">
    <source>
        <dbReference type="ARBA" id="ARBA00022514"/>
    </source>
</evidence>
<evidence type="ECO:0000313" key="3">
    <source>
        <dbReference type="Ensembl" id="ENSCCRP00015000655.1"/>
    </source>
</evidence>
<dbReference type="GO" id="GO:0005615">
    <property type="term" value="C:extracellular space"/>
    <property type="evidence" value="ECO:0007669"/>
    <property type="project" value="UniProtKB-KW"/>
</dbReference>
<dbReference type="Proteomes" id="UP000694700">
    <property type="component" value="Unplaced"/>
</dbReference>
<dbReference type="AlphaFoldDB" id="A0A8C1YEY2"/>
<sequence length="134" mass="15012">MSWGRPGEEGVTGLACVCLNKCFCVMFIQNHCCSIMELKATSVLLLVCVTIIILTSTKVDAIPSCCLTAPQRISNHMLRSVSRYMIQERSGGCDIDALVLYIKKRWICADLEVLKLLKKLKKNHKPKKTKAKPE</sequence>
<reference evidence="3" key="1">
    <citation type="submission" date="2025-08" db="UniProtKB">
        <authorList>
            <consortium name="Ensembl"/>
        </authorList>
    </citation>
    <scope>IDENTIFICATION</scope>
</reference>
<dbReference type="GO" id="GO:0006955">
    <property type="term" value="P:immune response"/>
    <property type="evidence" value="ECO:0007669"/>
    <property type="project" value="InterPro"/>
</dbReference>
<dbReference type="GO" id="GO:0008009">
    <property type="term" value="F:chemokine activity"/>
    <property type="evidence" value="ECO:0007669"/>
    <property type="project" value="InterPro"/>
</dbReference>
<dbReference type="InterPro" id="IPR001811">
    <property type="entry name" value="Chemokine_IL8-like_dom"/>
</dbReference>
<organism evidence="3 4">
    <name type="scientific">Cyprinus carpio</name>
    <name type="common">Common carp</name>
    <dbReference type="NCBI Taxonomy" id="7962"/>
    <lineage>
        <taxon>Eukaryota</taxon>
        <taxon>Metazoa</taxon>
        <taxon>Chordata</taxon>
        <taxon>Craniata</taxon>
        <taxon>Vertebrata</taxon>
        <taxon>Euteleostomi</taxon>
        <taxon>Actinopterygii</taxon>
        <taxon>Neopterygii</taxon>
        <taxon>Teleostei</taxon>
        <taxon>Ostariophysi</taxon>
        <taxon>Cypriniformes</taxon>
        <taxon>Cyprinidae</taxon>
        <taxon>Cyprininae</taxon>
        <taxon>Cyprinus</taxon>
    </lineage>
</organism>
<dbReference type="InterPro" id="IPR036048">
    <property type="entry name" value="Interleukin_8-like_sf"/>
</dbReference>
<evidence type="ECO:0000313" key="4">
    <source>
        <dbReference type="Proteomes" id="UP000694700"/>
    </source>
</evidence>
<accession>A0A8C1YEY2</accession>
<dbReference type="Ensembl" id="ENSCCRT00015000684.1">
    <property type="protein sequence ID" value="ENSCCRP00015000655.1"/>
    <property type="gene ID" value="ENSCCRG00015000411.1"/>
</dbReference>
<proteinExistence type="predicted"/>
<dbReference type="Pfam" id="PF00048">
    <property type="entry name" value="IL8"/>
    <property type="match status" value="1"/>
</dbReference>
<dbReference type="Gene3D" id="2.40.50.40">
    <property type="match status" value="1"/>
</dbReference>
<keyword evidence="1" id="KW-0202">Cytokine</keyword>
<name>A0A8C1YEY2_CYPCA</name>
<feature type="domain" description="Chemokine interleukin-8-like" evidence="2">
    <location>
        <begin position="64"/>
        <end position="112"/>
    </location>
</feature>
<protein>
    <recommendedName>
        <fullName evidence="2">Chemokine interleukin-8-like domain-containing protein</fullName>
    </recommendedName>
</protein>
<evidence type="ECO:0000259" key="2">
    <source>
        <dbReference type="Pfam" id="PF00048"/>
    </source>
</evidence>